<protein>
    <recommendedName>
        <fullName evidence="3">DUF1643 domain-containing protein</fullName>
    </recommendedName>
</protein>
<evidence type="ECO:0008006" key="3">
    <source>
        <dbReference type="Google" id="ProtNLM"/>
    </source>
</evidence>
<sequence>MKGYILNFSEVHTYADQLDMKILFRGEIVMSYKFYSKEEVRDKYIAKGSFYSVEQGYYKGYRNDLHILDRNLVESGLNLTYSKPDILFIMMNPGGSEPINKQINSLTKDNLVKWLLKDNLVDAIPDETQDQIMRIMWNTGAQHSRIINISDIREGSSKKFYPLIKGIEDIHSIFSNERTNELDNVFGNFDSDTFIFKAWGVNENLSFRSLVGQCLKKLSKEANVIGLEKNNDEFLCYHPYSPNPKVLELWFNNAMELIYKEIPEEWFSMLKRKYDKLPSKASNT</sequence>
<keyword evidence="2" id="KW-1185">Reference proteome</keyword>
<dbReference type="EMBL" id="ASRV01000205">
    <property type="protein sequence ID" value="EOR20421.1"/>
    <property type="molecule type" value="Genomic_DNA"/>
</dbReference>
<dbReference type="AlphaFoldDB" id="R9BZP8"/>
<evidence type="ECO:0000313" key="1">
    <source>
        <dbReference type="EMBL" id="EOR20421.1"/>
    </source>
</evidence>
<name>R9BZP8_9CLOT</name>
<gene>
    <name evidence="1" type="ORF">A500_17340</name>
</gene>
<accession>R9BZP8</accession>
<reference evidence="1 2" key="1">
    <citation type="submission" date="2013-03" db="EMBL/GenBank/DDBJ databases">
        <title>Whole genome shotgun sequencing of Clostridium sartagoforme AAU1.</title>
        <authorList>
            <person name="Joshi C.G."/>
            <person name="Duggirala S.M."/>
            <person name="Nathani N.M."/>
            <person name="Bhatt V.D."/>
            <person name="Patel A.K."/>
            <person name="Pandya P.R."/>
            <person name="KaPatel J.A."/>
        </authorList>
    </citation>
    <scope>NUCLEOTIDE SEQUENCE [LARGE SCALE GENOMIC DNA]</scope>
    <source>
        <strain evidence="1 2">AAU1</strain>
    </source>
</reference>
<proteinExistence type="predicted"/>
<comment type="caution">
    <text evidence="1">The sequence shown here is derived from an EMBL/GenBank/DDBJ whole genome shotgun (WGS) entry which is preliminary data.</text>
</comment>
<organism evidence="1 2">
    <name type="scientific">Clostridium sartagoforme AAU1</name>
    <dbReference type="NCBI Taxonomy" id="1202534"/>
    <lineage>
        <taxon>Bacteria</taxon>
        <taxon>Bacillati</taxon>
        <taxon>Bacillota</taxon>
        <taxon>Clostridia</taxon>
        <taxon>Eubacteriales</taxon>
        <taxon>Clostridiaceae</taxon>
        <taxon>Clostridium</taxon>
    </lineage>
</organism>
<dbReference type="PATRIC" id="fig|1202534.3.peg.3455"/>
<evidence type="ECO:0000313" key="2">
    <source>
        <dbReference type="Proteomes" id="UP000013988"/>
    </source>
</evidence>
<dbReference type="Proteomes" id="UP000013988">
    <property type="component" value="Unassembled WGS sequence"/>
</dbReference>